<dbReference type="OrthoDB" id="1263655at2"/>
<accession>A0A4R7CV42</accession>
<organism evidence="1 2">
    <name type="scientific">Sphingobacterium paludis</name>
    <dbReference type="NCBI Taxonomy" id="1476465"/>
    <lineage>
        <taxon>Bacteria</taxon>
        <taxon>Pseudomonadati</taxon>
        <taxon>Bacteroidota</taxon>
        <taxon>Sphingobacteriia</taxon>
        <taxon>Sphingobacteriales</taxon>
        <taxon>Sphingobacteriaceae</taxon>
        <taxon>Sphingobacterium</taxon>
    </lineage>
</organism>
<dbReference type="AlphaFoldDB" id="A0A4R7CV42"/>
<sequence length="85" mass="10200">MEFQTLVNDPYRGLRFRIHLENADFIVRLLKTEITKDTKEIKILMDGMPKTLRKDDFGNWQVDGIETEQHFARAVWNCISLRYRI</sequence>
<gene>
    <name evidence="1" type="ORF">B0I21_106181</name>
</gene>
<proteinExistence type="predicted"/>
<dbReference type="RefSeq" id="WP_133640954.1">
    <property type="nucleotide sequence ID" value="NZ_SNZV01000006.1"/>
</dbReference>
<evidence type="ECO:0000313" key="1">
    <source>
        <dbReference type="EMBL" id="TDS12323.1"/>
    </source>
</evidence>
<protein>
    <submittedName>
        <fullName evidence="1">Uncharacterized protein</fullName>
    </submittedName>
</protein>
<reference evidence="1 2" key="1">
    <citation type="submission" date="2019-03" db="EMBL/GenBank/DDBJ databases">
        <title>Genomic Encyclopedia of Type Strains, Phase III (KMG-III): the genomes of soil and plant-associated and newly described type strains.</title>
        <authorList>
            <person name="Whitman W."/>
        </authorList>
    </citation>
    <scope>NUCLEOTIDE SEQUENCE [LARGE SCALE GENOMIC DNA]</scope>
    <source>
        <strain evidence="1 2">CGMCC 1.12801</strain>
    </source>
</reference>
<name>A0A4R7CV42_9SPHI</name>
<comment type="caution">
    <text evidence="1">The sequence shown here is derived from an EMBL/GenBank/DDBJ whole genome shotgun (WGS) entry which is preliminary data.</text>
</comment>
<dbReference type="EMBL" id="SNZV01000006">
    <property type="protein sequence ID" value="TDS12323.1"/>
    <property type="molecule type" value="Genomic_DNA"/>
</dbReference>
<evidence type="ECO:0000313" key="2">
    <source>
        <dbReference type="Proteomes" id="UP000294752"/>
    </source>
</evidence>
<dbReference type="Proteomes" id="UP000294752">
    <property type="component" value="Unassembled WGS sequence"/>
</dbReference>
<keyword evidence="2" id="KW-1185">Reference proteome</keyword>